<dbReference type="KEGG" id="dmm:dnm_035400"/>
<sequence length="142" mass="16668">MPKKWSYDRTYFFDEGIQFECQGCGVCCTGSPGTVYVDKSEIACIAEFLGISVPDFTKKYLYPYKNSHTIREDSEWRCLFYDNGCEIYPVRPMQCRTFPFWFDNLRSEEKWKRISQECPGIGCGPLYSKERILEIVQPTFVI</sequence>
<accession>A0A975GN08</accession>
<gene>
    <name evidence="1" type="ORF">dnm_035400</name>
</gene>
<name>A0A975GN08_9BACT</name>
<dbReference type="PANTHER" id="PTHR35866:SF1">
    <property type="entry name" value="YKGJ FAMILY CYSTEINE CLUSTER PROTEIN"/>
    <property type="match status" value="1"/>
</dbReference>
<evidence type="ECO:0000313" key="1">
    <source>
        <dbReference type="EMBL" id="QTA87506.1"/>
    </source>
</evidence>
<dbReference type="EMBL" id="CP061800">
    <property type="protein sequence ID" value="QTA87506.1"/>
    <property type="molecule type" value="Genomic_DNA"/>
</dbReference>
<organism evidence="1 2">
    <name type="scientific">Desulfonema magnum</name>
    <dbReference type="NCBI Taxonomy" id="45655"/>
    <lineage>
        <taxon>Bacteria</taxon>
        <taxon>Pseudomonadati</taxon>
        <taxon>Thermodesulfobacteriota</taxon>
        <taxon>Desulfobacteria</taxon>
        <taxon>Desulfobacterales</taxon>
        <taxon>Desulfococcaceae</taxon>
        <taxon>Desulfonema</taxon>
    </lineage>
</organism>
<dbReference type="PANTHER" id="PTHR35866">
    <property type="entry name" value="PUTATIVE-RELATED"/>
    <property type="match status" value="1"/>
</dbReference>
<dbReference type="AlphaFoldDB" id="A0A975GN08"/>
<dbReference type="InterPro" id="IPR005358">
    <property type="entry name" value="Puta_zinc/iron-chelating_dom"/>
</dbReference>
<protein>
    <submittedName>
        <fullName evidence="1">Zinc- or iron-chelating domain-containing protein</fullName>
    </submittedName>
</protein>
<evidence type="ECO:0000313" key="2">
    <source>
        <dbReference type="Proteomes" id="UP000663722"/>
    </source>
</evidence>
<dbReference type="Proteomes" id="UP000663722">
    <property type="component" value="Chromosome"/>
</dbReference>
<dbReference type="Pfam" id="PF03692">
    <property type="entry name" value="CxxCxxCC"/>
    <property type="match status" value="1"/>
</dbReference>
<dbReference type="RefSeq" id="WP_207682670.1">
    <property type="nucleotide sequence ID" value="NZ_CP061800.1"/>
</dbReference>
<proteinExistence type="predicted"/>
<keyword evidence="2" id="KW-1185">Reference proteome</keyword>
<reference evidence="1" key="1">
    <citation type="journal article" date="2021" name="Microb. Physiol.">
        <title>Proteogenomic Insights into the Physiology of Marine, Sulfate-Reducing, Filamentous Desulfonema limicola and Desulfonema magnum.</title>
        <authorList>
            <person name="Schnaars V."/>
            <person name="Wohlbrand L."/>
            <person name="Scheve S."/>
            <person name="Hinrichs C."/>
            <person name="Reinhardt R."/>
            <person name="Rabus R."/>
        </authorList>
    </citation>
    <scope>NUCLEOTIDE SEQUENCE</scope>
    <source>
        <strain evidence="1">4be13</strain>
    </source>
</reference>